<evidence type="ECO:0000256" key="1">
    <source>
        <dbReference type="ARBA" id="ARBA00022814"/>
    </source>
</evidence>
<sequence>MAATTSKKWFAVYTRPRWEKKVHKLLEEKGIENYCPLNKVHRKWSDRIKIVDEPLFKSYVFVKVNEDEKTQVRMTEGVVNFIYWLGKPAIIKEKEIETIKRFLNDHHDVEVRPVEIEEGKKVMVKGGILMGKEGTIKKVLHKKVEVVIESIGFILTAYVDKSKIALLNK</sequence>
<dbReference type="STRING" id="354355.SAMN05660816_00345"/>
<dbReference type="AlphaFoldDB" id="A0A1V9EXG0"/>
<proteinExistence type="predicted"/>
<dbReference type="SMART" id="SM00739">
    <property type="entry name" value="KOW"/>
    <property type="match status" value="1"/>
</dbReference>
<dbReference type="CDD" id="cd09895">
    <property type="entry name" value="NGN_SP_UpxY"/>
    <property type="match status" value="1"/>
</dbReference>
<dbReference type="OrthoDB" id="9796143at2"/>
<dbReference type="RefSeq" id="WP_081199224.1">
    <property type="nucleotide sequence ID" value="NZ_FOCZ01000001.1"/>
</dbReference>
<dbReference type="InterPro" id="IPR043425">
    <property type="entry name" value="NusG-like"/>
</dbReference>
<evidence type="ECO:0000313" key="7">
    <source>
        <dbReference type="Proteomes" id="UP000192610"/>
    </source>
</evidence>
<dbReference type="SUPFAM" id="SSF82679">
    <property type="entry name" value="N-utilization substance G protein NusG, N-terminal domain"/>
    <property type="match status" value="1"/>
</dbReference>
<dbReference type="InterPro" id="IPR005824">
    <property type="entry name" value="KOW"/>
</dbReference>
<protein>
    <submittedName>
        <fullName evidence="6">Antitermination protein NusG</fullName>
    </submittedName>
</protein>
<dbReference type="InterPro" id="IPR006645">
    <property type="entry name" value="NGN-like_dom"/>
</dbReference>
<dbReference type="Gene3D" id="3.30.70.940">
    <property type="entry name" value="NusG, N-terminal domain"/>
    <property type="match status" value="1"/>
</dbReference>
<dbReference type="PANTHER" id="PTHR30265:SF4">
    <property type="entry name" value="KOW MOTIF FAMILY PROTEIN, EXPRESSED"/>
    <property type="match status" value="1"/>
</dbReference>
<dbReference type="InterPro" id="IPR008991">
    <property type="entry name" value="Translation_prot_SH3-like_sf"/>
</dbReference>
<feature type="domain" description="NusG-like N-terminal" evidence="4">
    <location>
        <begin position="6"/>
        <end position="103"/>
    </location>
</feature>
<dbReference type="Pfam" id="PF00467">
    <property type="entry name" value="KOW"/>
    <property type="match status" value="1"/>
</dbReference>
<dbReference type="NCBIfam" id="NF033644">
    <property type="entry name" value="antiterm_UpxY"/>
    <property type="match status" value="1"/>
</dbReference>
<accession>A0A1V9EXG0</accession>
<dbReference type="InterPro" id="IPR036735">
    <property type="entry name" value="NGN_dom_sf"/>
</dbReference>
<comment type="caution">
    <text evidence="6">The sequence shown here is derived from an EMBL/GenBank/DDBJ whole genome shotgun (WGS) entry which is preliminary data.</text>
</comment>
<dbReference type="PANTHER" id="PTHR30265">
    <property type="entry name" value="RHO-INTERACTING TRANSCRIPTION TERMINATION FACTOR NUSG"/>
    <property type="match status" value="1"/>
</dbReference>
<dbReference type="GO" id="GO:0006354">
    <property type="term" value="P:DNA-templated transcription elongation"/>
    <property type="evidence" value="ECO:0007669"/>
    <property type="project" value="InterPro"/>
</dbReference>
<dbReference type="Proteomes" id="UP000192610">
    <property type="component" value="Unassembled WGS sequence"/>
</dbReference>
<dbReference type="SMART" id="SM00738">
    <property type="entry name" value="NGN"/>
    <property type="match status" value="1"/>
</dbReference>
<keyword evidence="2" id="KW-0805">Transcription regulation</keyword>
<dbReference type="EMBL" id="LVXG01000012">
    <property type="protein sequence ID" value="OQP50803.1"/>
    <property type="molecule type" value="Genomic_DNA"/>
</dbReference>
<keyword evidence="1" id="KW-0889">Transcription antitermination</keyword>
<evidence type="ECO:0000256" key="2">
    <source>
        <dbReference type="ARBA" id="ARBA00023015"/>
    </source>
</evidence>
<dbReference type="SUPFAM" id="SSF50104">
    <property type="entry name" value="Translation proteins SH3-like domain"/>
    <property type="match status" value="1"/>
</dbReference>
<evidence type="ECO:0000259" key="4">
    <source>
        <dbReference type="SMART" id="SM00738"/>
    </source>
</evidence>
<dbReference type="GO" id="GO:0031564">
    <property type="term" value="P:transcription antitermination"/>
    <property type="evidence" value="ECO:0007669"/>
    <property type="project" value="UniProtKB-KW"/>
</dbReference>
<keyword evidence="3" id="KW-0804">Transcription</keyword>
<feature type="domain" description="KOW" evidence="5">
    <location>
        <begin position="115"/>
        <end position="142"/>
    </location>
</feature>
<dbReference type="Pfam" id="PF02357">
    <property type="entry name" value="NusG"/>
    <property type="match status" value="1"/>
</dbReference>
<evidence type="ECO:0000259" key="5">
    <source>
        <dbReference type="SMART" id="SM00739"/>
    </source>
</evidence>
<reference evidence="7" key="1">
    <citation type="submission" date="2016-04" db="EMBL/GenBank/DDBJ databases">
        <authorList>
            <person name="Chen L."/>
            <person name="Zhuang W."/>
            <person name="Wang G."/>
        </authorList>
    </citation>
    <scope>NUCLEOTIDE SEQUENCE [LARGE SCALE GENOMIC DNA]</scope>
    <source>
        <strain evidence="7">17621</strain>
    </source>
</reference>
<evidence type="ECO:0000313" key="6">
    <source>
        <dbReference type="EMBL" id="OQP50803.1"/>
    </source>
</evidence>
<keyword evidence="7" id="KW-1185">Reference proteome</keyword>
<evidence type="ECO:0000256" key="3">
    <source>
        <dbReference type="ARBA" id="ARBA00023163"/>
    </source>
</evidence>
<gene>
    <name evidence="6" type="ORF">A4H97_02980</name>
</gene>
<organism evidence="6 7">
    <name type="scientific">Niastella yeongjuensis</name>
    <dbReference type="NCBI Taxonomy" id="354355"/>
    <lineage>
        <taxon>Bacteria</taxon>
        <taxon>Pseudomonadati</taxon>
        <taxon>Bacteroidota</taxon>
        <taxon>Chitinophagia</taxon>
        <taxon>Chitinophagales</taxon>
        <taxon>Chitinophagaceae</taxon>
        <taxon>Niastella</taxon>
    </lineage>
</organism>
<name>A0A1V9EXG0_9BACT</name>